<dbReference type="SUPFAM" id="SSF48695">
    <property type="entry name" value="Multiheme cytochromes"/>
    <property type="match status" value="1"/>
</dbReference>
<dbReference type="InterPro" id="IPR036280">
    <property type="entry name" value="Multihaem_cyt_sf"/>
</dbReference>
<sequence length="151" mass="16035">MQSQITCRGCRTTLLYGRGASSVRCAVCYTITPVLPQGTDMAQLECGACHTMLLYASGATSVRCSCCNTVNLVRSANQLAYVTCGRCRRTLMYPFGAPSVQCAVCHYVTNIVTNYGGSQITSASLPNSKSQTVIVENPASIDESGKPVISC</sequence>
<dbReference type="PANTHER" id="PTHR31747">
    <property type="entry name" value="PROTEIN LSD1"/>
    <property type="match status" value="1"/>
</dbReference>
<protein>
    <submittedName>
        <fullName evidence="4">Protein LOL2</fullName>
    </submittedName>
</protein>
<organism evidence="4 5">
    <name type="scientific">Apostasia shenzhenica</name>
    <dbReference type="NCBI Taxonomy" id="1088818"/>
    <lineage>
        <taxon>Eukaryota</taxon>
        <taxon>Viridiplantae</taxon>
        <taxon>Streptophyta</taxon>
        <taxon>Embryophyta</taxon>
        <taxon>Tracheophyta</taxon>
        <taxon>Spermatophyta</taxon>
        <taxon>Magnoliopsida</taxon>
        <taxon>Liliopsida</taxon>
        <taxon>Asparagales</taxon>
        <taxon>Orchidaceae</taxon>
        <taxon>Apostasioideae</taxon>
        <taxon>Apostasia</taxon>
    </lineage>
</organism>
<keyword evidence="2" id="KW-0539">Nucleus</keyword>
<dbReference type="NCBIfam" id="TIGR01053">
    <property type="entry name" value="LSD1"/>
    <property type="match status" value="3"/>
</dbReference>
<reference evidence="4 5" key="1">
    <citation type="journal article" date="2017" name="Nature">
        <title>The Apostasia genome and the evolution of orchids.</title>
        <authorList>
            <person name="Zhang G.Q."/>
            <person name="Liu K.W."/>
            <person name="Li Z."/>
            <person name="Lohaus R."/>
            <person name="Hsiao Y.Y."/>
            <person name="Niu S.C."/>
            <person name="Wang J.Y."/>
            <person name="Lin Y.C."/>
            <person name="Xu Q."/>
            <person name="Chen L.J."/>
            <person name="Yoshida K."/>
            <person name="Fujiwara S."/>
            <person name="Wang Z.W."/>
            <person name="Zhang Y.Q."/>
            <person name="Mitsuda N."/>
            <person name="Wang M."/>
            <person name="Liu G.H."/>
            <person name="Pecoraro L."/>
            <person name="Huang H.X."/>
            <person name="Xiao X.J."/>
            <person name="Lin M."/>
            <person name="Wu X.Y."/>
            <person name="Wu W.L."/>
            <person name="Chen Y.Y."/>
            <person name="Chang S.B."/>
            <person name="Sakamoto S."/>
            <person name="Ohme-Takagi M."/>
            <person name="Yagi M."/>
            <person name="Zeng S.J."/>
            <person name="Shen C.Y."/>
            <person name="Yeh C.M."/>
            <person name="Luo Y.B."/>
            <person name="Tsai W.C."/>
            <person name="Van de Peer Y."/>
            <person name="Liu Z.J."/>
        </authorList>
    </citation>
    <scope>NUCLEOTIDE SEQUENCE [LARGE SCALE GENOMIC DNA]</scope>
    <source>
        <strain evidence="5">cv. Shenzhen</strain>
        <tissue evidence="4">Stem</tissue>
    </source>
</reference>
<dbReference type="GO" id="GO:0005634">
    <property type="term" value="C:nucleus"/>
    <property type="evidence" value="ECO:0007669"/>
    <property type="project" value="UniProtKB-SubCell"/>
</dbReference>
<evidence type="ECO:0000256" key="1">
    <source>
        <dbReference type="ARBA" id="ARBA00004123"/>
    </source>
</evidence>
<evidence type="ECO:0000256" key="2">
    <source>
        <dbReference type="ARBA" id="ARBA00023242"/>
    </source>
</evidence>
<keyword evidence="5" id="KW-1185">Reference proteome</keyword>
<dbReference type="PANTHER" id="PTHR31747:SF3">
    <property type="entry name" value="PROTEIN LSD1"/>
    <property type="match status" value="1"/>
</dbReference>
<feature type="domain" description="Zinc finger LSD1-type" evidence="3">
    <location>
        <begin position="46"/>
        <end position="70"/>
    </location>
</feature>
<name>A0A2I0B8C9_9ASPA</name>
<accession>A0A2I0B8C9</accession>
<dbReference type="OrthoDB" id="5594417at2759"/>
<gene>
    <name evidence="4" type="primary">LOL2</name>
    <name evidence="4" type="ORF">AXF42_Ash005059</name>
</gene>
<evidence type="ECO:0000259" key="3">
    <source>
        <dbReference type="Pfam" id="PF06943"/>
    </source>
</evidence>
<proteinExistence type="predicted"/>
<feature type="domain" description="Zinc finger LSD1-type" evidence="3">
    <location>
        <begin position="7"/>
        <end position="31"/>
    </location>
</feature>
<dbReference type="EMBL" id="KZ451906">
    <property type="protein sequence ID" value="PKA64047.1"/>
    <property type="molecule type" value="Genomic_DNA"/>
</dbReference>
<dbReference type="Pfam" id="PF06943">
    <property type="entry name" value="zf-LSD1"/>
    <property type="match status" value="3"/>
</dbReference>
<comment type="subcellular location">
    <subcellularLocation>
        <location evidence="1">Nucleus</location>
    </subcellularLocation>
</comment>
<dbReference type="Proteomes" id="UP000236161">
    <property type="component" value="Unassembled WGS sequence"/>
</dbReference>
<dbReference type="InterPro" id="IPR040319">
    <property type="entry name" value="LSD1-like"/>
</dbReference>
<feature type="domain" description="Zinc finger LSD1-type" evidence="3">
    <location>
        <begin position="84"/>
        <end position="108"/>
    </location>
</feature>
<evidence type="ECO:0000313" key="5">
    <source>
        <dbReference type="Proteomes" id="UP000236161"/>
    </source>
</evidence>
<dbReference type="InterPro" id="IPR005735">
    <property type="entry name" value="Znf_LSD1"/>
</dbReference>
<evidence type="ECO:0000313" key="4">
    <source>
        <dbReference type="EMBL" id="PKA64047.1"/>
    </source>
</evidence>
<dbReference type="STRING" id="1088818.A0A2I0B8C9"/>
<dbReference type="AlphaFoldDB" id="A0A2I0B8C9"/>